<evidence type="ECO:0000313" key="4">
    <source>
        <dbReference type="Proteomes" id="UP000559256"/>
    </source>
</evidence>
<protein>
    <recommendedName>
        <fullName evidence="2">AAA+ ATPase domain-containing protein</fullName>
    </recommendedName>
</protein>
<proteinExistence type="predicted"/>
<dbReference type="Pfam" id="PF22942">
    <property type="entry name" value="DUF7025"/>
    <property type="match status" value="1"/>
</dbReference>
<name>A0A8H5LIP0_9AGAR</name>
<dbReference type="GO" id="GO:0016887">
    <property type="term" value="F:ATP hydrolysis activity"/>
    <property type="evidence" value="ECO:0007669"/>
    <property type="project" value="InterPro"/>
</dbReference>
<dbReference type="GO" id="GO:0005524">
    <property type="term" value="F:ATP binding"/>
    <property type="evidence" value="ECO:0007669"/>
    <property type="project" value="InterPro"/>
</dbReference>
<sequence>MIPAGQPQFYYSPNPQTMPPLVGGMQTFPPNYIPGMQTPQYRPRRRRHRRRNDSADTISSDSDKESVQPEYEDTIEPHEHYTVRFQKWHTKKNIYVPFDPRNWKAEPVVEKDTDTYFFVNSRHMMPGVVPQLYLSDWSDPLLYFLRSSVGGNFFQPNPERILEEFFPEVERMKISLENVRNALKPDSKLKLDEKVELAKSIGRSEAALSQEDELMKQFSDLAKHLEILLSYVTEKRQPLLDRLALIITYGQMEFDLLQYFFKKDDVLVTTTDDSSLDPPVAFKVISSKYDRSTSAFLIAGENYEWSGYAYISRRISRRCIRFSGTKDISALPFVHLTPEVKETLIARGKLYTTYSGVHFMSYYNNRVMIDRIGWNTHSGLGSWAPPPPSPGLEPAPANNGDPWGSPPEQWNGPNTPQWGMNNSPGGNYDDPQFPNQAPPGQWGQAPMNPATNGKCSPEIERFVFRPKSGKEVPTIDDEMLCFLPADVYGFDLGTKQWITMSIEKLKPVTFDEGAWDHLVLDDRVKTLIKGLVEVTRKQNDMSDLLIKDVIKGKGGGLVCVLHGPPGTGKTLTAEAVAELLRRPLYIAGSTELTTDPTQLESKLSHILNLAMAWDAVVLVDEADVFLEQRSLHELERNSLVSAVLRLLEYHRGVLFLTTNRIKAFDHAFMSRISIAIKYPELDHAGRYSVWSKFFALAGYEVKESSDPFAGPNTFLRVDVEELASKPFNGRTIKNLVRTAQALALSTNSPLKLEHVHVVVSAQEKFLDEFAGMKI</sequence>
<evidence type="ECO:0000313" key="3">
    <source>
        <dbReference type="EMBL" id="KAF5358657.1"/>
    </source>
</evidence>
<evidence type="ECO:0000259" key="2">
    <source>
        <dbReference type="SMART" id="SM00382"/>
    </source>
</evidence>
<dbReference type="Gene3D" id="3.40.50.300">
    <property type="entry name" value="P-loop containing nucleotide triphosphate hydrolases"/>
    <property type="match status" value="1"/>
</dbReference>
<comment type="caution">
    <text evidence="3">The sequence shown here is derived from an EMBL/GenBank/DDBJ whole genome shotgun (WGS) entry which is preliminary data.</text>
</comment>
<dbReference type="SMART" id="SM00382">
    <property type="entry name" value="AAA"/>
    <property type="match status" value="1"/>
</dbReference>
<dbReference type="InterPro" id="IPR003593">
    <property type="entry name" value="AAA+_ATPase"/>
</dbReference>
<evidence type="ECO:0000256" key="1">
    <source>
        <dbReference type="SAM" id="MobiDB-lite"/>
    </source>
</evidence>
<feature type="compositionally biased region" description="Polar residues" evidence="1">
    <location>
        <begin position="411"/>
        <end position="425"/>
    </location>
</feature>
<dbReference type="InterPro" id="IPR027417">
    <property type="entry name" value="P-loop_NTPase"/>
</dbReference>
<dbReference type="EMBL" id="JAACJM010000049">
    <property type="protein sequence ID" value="KAF5358657.1"/>
    <property type="molecule type" value="Genomic_DNA"/>
</dbReference>
<organism evidence="3 4">
    <name type="scientific">Tetrapyrgos nigripes</name>
    <dbReference type="NCBI Taxonomy" id="182062"/>
    <lineage>
        <taxon>Eukaryota</taxon>
        <taxon>Fungi</taxon>
        <taxon>Dikarya</taxon>
        <taxon>Basidiomycota</taxon>
        <taxon>Agaricomycotina</taxon>
        <taxon>Agaricomycetes</taxon>
        <taxon>Agaricomycetidae</taxon>
        <taxon>Agaricales</taxon>
        <taxon>Marasmiineae</taxon>
        <taxon>Marasmiaceae</taxon>
        <taxon>Tetrapyrgos</taxon>
    </lineage>
</organism>
<feature type="compositionally biased region" description="Basic residues" evidence="1">
    <location>
        <begin position="42"/>
        <end position="51"/>
    </location>
</feature>
<reference evidence="3 4" key="1">
    <citation type="journal article" date="2020" name="ISME J.">
        <title>Uncovering the hidden diversity of litter-decomposition mechanisms in mushroom-forming fungi.</title>
        <authorList>
            <person name="Floudas D."/>
            <person name="Bentzer J."/>
            <person name="Ahren D."/>
            <person name="Johansson T."/>
            <person name="Persson P."/>
            <person name="Tunlid A."/>
        </authorList>
    </citation>
    <scope>NUCLEOTIDE SEQUENCE [LARGE SCALE GENOMIC DNA]</scope>
    <source>
        <strain evidence="3 4">CBS 291.85</strain>
    </source>
</reference>
<feature type="domain" description="AAA+ ATPase" evidence="2">
    <location>
        <begin position="555"/>
        <end position="680"/>
    </location>
</feature>
<dbReference type="PANTHER" id="PTHR46411">
    <property type="entry name" value="FAMILY ATPASE, PUTATIVE-RELATED"/>
    <property type="match status" value="1"/>
</dbReference>
<dbReference type="Pfam" id="PF00004">
    <property type="entry name" value="AAA"/>
    <property type="match status" value="1"/>
</dbReference>
<feature type="compositionally biased region" description="Pro residues" evidence="1">
    <location>
        <begin position="384"/>
        <end position="393"/>
    </location>
</feature>
<accession>A0A8H5LIP0</accession>
<dbReference type="Proteomes" id="UP000559256">
    <property type="component" value="Unassembled WGS sequence"/>
</dbReference>
<dbReference type="PANTHER" id="PTHR46411:SF3">
    <property type="entry name" value="AAA+ ATPASE DOMAIN-CONTAINING PROTEIN"/>
    <property type="match status" value="1"/>
</dbReference>
<dbReference type="AlphaFoldDB" id="A0A8H5LIP0"/>
<gene>
    <name evidence="3" type="ORF">D9758_007723</name>
</gene>
<dbReference type="InterPro" id="IPR054289">
    <property type="entry name" value="DUF7025"/>
</dbReference>
<keyword evidence="4" id="KW-1185">Reference proteome</keyword>
<dbReference type="SUPFAM" id="SSF52540">
    <property type="entry name" value="P-loop containing nucleoside triphosphate hydrolases"/>
    <property type="match status" value="1"/>
</dbReference>
<feature type="region of interest" description="Disordered" evidence="1">
    <location>
        <begin position="30"/>
        <end position="71"/>
    </location>
</feature>
<dbReference type="CDD" id="cd19481">
    <property type="entry name" value="RecA-like_protease"/>
    <property type="match status" value="1"/>
</dbReference>
<dbReference type="OrthoDB" id="10042665at2759"/>
<dbReference type="InterPro" id="IPR003959">
    <property type="entry name" value="ATPase_AAA_core"/>
</dbReference>
<feature type="region of interest" description="Disordered" evidence="1">
    <location>
        <begin position="384"/>
        <end position="449"/>
    </location>
</feature>